<dbReference type="GO" id="GO:0005524">
    <property type="term" value="F:ATP binding"/>
    <property type="evidence" value="ECO:0007669"/>
    <property type="project" value="UniProtKB-KW"/>
</dbReference>
<sequence length="199" mass="20998">MGLVPTAAGTIEIGGSAQGERRARAGLMRRIGYVPQGAEVPGGARVVDLLRYAAWLKDVPRPEAEARVAEALDELDVAHLATRRARTLSGGERQRVSIAMSLVHRPVLLVLDEPSVGLDPVQRVALRGLVDRLGRTRAVVVSTHVVADIDEHDDTVVVLDAGTVTFTGSADGVAARARPGDHGASDLERGLWRLLGSGG</sequence>
<protein>
    <submittedName>
        <fullName evidence="4">ABC transporter ATP-binding protein</fullName>
    </submittedName>
</protein>
<dbReference type="PANTHER" id="PTHR43335">
    <property type="entry name" value="ABC TRANSPORTER, ATP-BINDING PROTEIN"/>
    <property type="match status" value="1"/>
</dbReference>
<dbReference type="KEGG" id="psim:KR76_05465"/>
<dbReference type="EMBL" id="CP009896">
    <property type="protein sequence ID" value="AIY19732.2"/>
    <property type="molecule type" value="Genomic_DNA"/>
</dbReference>
<dbReference type="InterPro" id="IPR027417">
    <property type="entry name" value="P-loop_NTPase"/>
</dbReference>
<evidence type="ECO:0000256" key="2">
    <source>
        <dbReference type="ARBA" id="ARBA00022448"/>
    </source>
</evidence>
<evidence type="ECO:0000313" key="5">
    <source>
        <dbReference type="Proteomes" id="UP000030300"/>
    </source>
</evidence>
<keyword evidence="5" id="KW-1185">Reference proteome</keyword>
<comment type="similarity">
    <text evidence="1">Belongs to the ABC transporter superfamily.</text>
</comment>
<evidence type="ECO:0000259" key="3">
    <source>
        <dbReference type="Pfam" id="PF00005"/>
    </source>
</evidence>
<dbReference type="HOGENOM" id="CLU_000604_1_2_11"/>
<dbReference type="PROSITE" id="PS00211">
    <property type="entry name" value="ABC_TRANSPORTER_1"/>
    <property type="match status" value="1"/>
</dbReference>
<dbReference type="PANTHER" id="PTHR43335:SF2">
    <property type="entry name" value="ABC TRANSPORTER, ATP-BINDING PROTEIN"/>
    <property type="match status" value="1"/>
</dbReference>
<reference evidence="4 5" key="1">
    <citation type="journal article" date="2015" name="Genome Announc.">
        <title>Complete Genome Sequence of Steroid-Transforming Nocardioides simplex VKM Ac-2033D.</title>
        <authorList>
            <person name="Shtratnikova V.Y."/>
            <person name="Schelkunov M.I."/>
            <person name="Pekov Y.A."/>
            <person name="Fokina V.V."/>
            <person name="Logacheva M.D."/>
            <person name="Sokolov S.L."/>
            <person name="Bragin E.Y."/>
            <person name="Ashapkin V.V."/>
            <person name="Donova M.V."/>
        </authorList>
    </citation>
    <scope>NUCLEOTIDE SEQUENCE [LARGE SCALE GENOMIC DNA]</scope>
    <source>
        <strain evidence="4 5">VKM Ac-2033D</strain>
    </source>
</reference>
<keyword evidence="4" id="KW-0067">ATP-binding</keyword>
<dbReference type="Gene3D" id="3.40.50.300">
    <property type="entry name" value="P-loop containing nucleotide triphosphate hydrolases"/>
    <property type="match status" value="1"/>
</dbReference>
<keyword evidence="4" id="KW-0547">Nucleotide-binding</keyword>
<evidence type="ECO:0000256" key="1">
    <source>
        <dbReference type="ARBA" id="ARBA00005417"/>
    </source>
</evidence>
<dbReference type="InterPro" id="IPR003439">
    <property type="entry name" value="ABC_transporter-like_ATP-bd"/>
</dbReference>
<evidence type="ECO:0000313" key="4">
    <source>
        <dbReference type="EMBL" id="AIY19732.2"/>
    </source>
</evidence>
<dbReference type="InterPro" id="IPR017871">
    <property type="entry name" value="ABC_transporter-like_CS"/>
</dbReference>
<dbReference type="Proteomes" id="UP000030300">
    <property type="component" value="Chromosome"/>
</dbReference>
<dbReference type="eggNOG" id="COG1131">
    <property type="taxonomic scope" value="Bacteria"/>
</dbReference>
<dbReference type="STRING" id="2045.KR76_05465"/>
<dbReference type="GO" id="GO:0016887">
    <property type="term" value="F:ATP hydrolysis activity"/>
    <property type="evidence" value="ECO:0007669"/>
    <property type="project" value="InterPro"/>
</dbReference>
<proteinExistence type="inferred from homology"/>
<dbReference type="AlphaFoldDB" id="A0A0A1DSX1"/>
<name>A0A0A1DSX1_NOCSI</name>
<feature type="domain" description="ABC transporter" evidence="3">
    <location>
        <begin position="2"/>
        <end position="115"/>
    </location>
</feature>
<dbReference type="SUPFAM" id="SSF52540">
    <property type="entry name" value="P-loop containing nucleoside triphosphate hydrolases"/>
    <property type="match status" value="1"/>
</dbReference>
<gene>
    <name evidence="4" type="ORF">KR76_05465</name>
</gene>
<organism evidence="4 5">
    <name type="scientific">Nocardioides simplex</name>
    <name type="common">Arthrobacter simplex</name>
    <dbReference type="NCBI Taxonomy" id="2045"/>
    <lineage>
        <taxon>Bacteria</taxon>
        <taxon>Bacillati</taxon>
        <taxon>Actinomycetota</taxon>
        <taxon>Actinomycetes</taxon>
        <taxon>Propionibacteriales</taxon>
        <taxon>Nocardioidaceae</taxon>
        <taxon>Pimelobacter</taxon>
    </lineage>
</organism>
<accession>A0A0A1DSX1</accession>
<keyword evidence="2" id="KW-0813">Transport</keyword>
<dbReference type="Pfam" id="PF00005">
    <property type="entry name" value="ABC_tran"/>
    <property type="match status" value="1"/>
</dbReference>